<dbReference type="InterPro" id="IPR017732">
    <property type="entry name" value="T4/T6SS_DotU"/>
</dbReference>
<keyword evidence="1" id="KW-1133">Transmembrane helix</keyword>
<dbReference type="NCBIfam" id="TIGR03349">
    <property type="entry name" value="IV_VI_DotU"/>
    <property type="match status" value="1"/>
</dbReference>
<dbReference type="InterPro" id="IPR038522">
    <property type="entry name" value="T4/T6SS_DotU_sf"/>
</dbReference>
<name>A0A6M4IQB2_9BACT</name>
<evidence type="ECO:0000256" key="1">
    <source>
        <dbReference type="SAM" id="Phobius"/>
    </source>
</evidence>
<sequence>MSAPTMVAPGRLASVLQESITAVVRLRADRQPVTDAAAFRAQIIQLLTRAEQESLQAGFTAADARLAIFAVVAFLDESVLNTRTAALADWARRPLQDELFGGHMGGEWFFQHLDQLLARPDSPELGDLLEVHQLCLLLGFRGKYGAGDNGQLHATTSRVAERLGRLRGVPGELAPHWHPPADRVDTKDPWLRRLTIAAIASAVLLVVLWGTYALTLRSAASELRALAPVASAAATTTR</sequence>
<feature type="transmembrane region" description="Helical" evidence="1">
    <location>
        <begin position="194"/>
        <end position="214"/>
    </location>
</feature>
<accession>A0A6M4IQB2</accession>
<dbReference type="Gene3D" id="1.25.40.590">
    <property type="entry name" value="Type IV / VI secretion system, DotU"/>
    <property type="match status" value="1"/>
</dbReference>
<keyword evidence="4" id="KW-1185">Reference proteome</keyword>
<evidence type="ECO:0000259" key="2">
    <source>
        <dbReference type="Pfam" id="PF09850"/>
    </source>
</evidence>
<dbReference type="PANTHER" id="PTHR38033:SF1">
    <property type="entry name" value="DOTU FAMILY TYPE IV_VI SECRETION SYSTEM PROTEIN"/>
    <property type="match status" value="1"/>
</dbReference>
<proteinExistence type="predicted"/>
<dbReference type="RefSeq" id="WP_171226353.1">
    <property type="nucleotide sequence ID" value="NZ_CP053085.1"/>
</dbReference>
<dbReference type="EMBL" id="CP053085">
    <property type="protein sequence ID" value="QJR36920.1"/>
    <property type="molecule type" value="Genomic_DNA"/>
</dbReference>
<feature type="domain" description="Type IV / VI secretion system DotU" evidence="2">
    <location>
        <begin position="12"/>
        <end position="214"/>
    </location>
</feature>
<dbReference type="Pfam" id="PF09850">
    <property type="entry name" value="DotU"/>
    <property type="match status" value="1"/>
</dbReference>
<protein>
    <submittedName>
        <fullName evidence="3">DotU family type IV/VI secretion system protein</fullName>
    </submittedName>
</protein>
<dbReference type="Proteomes" id="UP000500938">
    <property type="component" value="Chromosome"/>
</dbReference>
<gene>
    <name evidence="3" type="ORF">HKW67_16060</name>
</gene>
<evidence type="ECO:0000313" key="4">
    <source>
        <dbReference type="Proteomes" id="UP000500938"/>
    </source>
</evidence>
<dbReference type="AlphaFoldDB" id="A0A6M4IQB2"/>
<organism evidence="3 4">
    <name type="scientific">Gemmatimonas groenlandica</name>
    <dbReference type="NCBI Taxonomy" id="2732249"/>
    <lineage>
        <taxon>Bacteria</taxon>
        <taxon>Pseudomonadati</taxon>
        <taxon>Gemmatimonadota</taxon>
        <taxon>Gemmatimonadia</taxon>
        <taxon>Gemmatimonadales</taxon>
        <taxon>Gemmatimonadaceae</taxon>
        <taxon>Gemmatimonas</taxon>
    </lineage>
</organism>
<keyword evidence="1" id="KW-0472">Membrane</keyword>
<keyword evidence="1" id="KW-0812">Transmembrane</keyword>
<evidence type="ECO:0000313" key="3">
    <source>
        <dbReference type="EMBL" id="QJR36920.1"/>
    </source>
</evidence>
<dbReference type="KEGG" id="ggr:HKW67_16060"/>
<dbReference type="PANTHER" id="PTHR38033">
    <property type="entry name" value="MEMBRANE PROTEIN-RELATED"/>
    <property type="match status" value="1"/>
</dbReference>
<reference evidence="3 4" key="1">
    <citation type="submission" date="2020-05" db="EMBL/GenBank/DDBJ databases">
        <title>Complete genome sequence of Gemmatimonas greenlandica TET16.</title>
        <authorList>
            <person name="Zeng Y."/>
        </authorList>
    </citation>
    <scope>NUCLEOTIDE SEQUENCE [LARGE SCALE GENOMIC DNA]</scope>
    <source>
        <strain evidence="3 4">TET16</strain>
    </source>
</reference>